<proteinExistence type="predicted"/>
<dbReference type="Proteomes" id="UP000239549">
    <property type="component" value="Unassembled WGS sequence"/>
</dbReference>
<organism evidence="1 2">
    <name type="scientific">Desulfocucumis palustris</name>
    <dbReference type="NCBI Taxonomy" id="1898651"/>
    <lineage>
        <taxon>Bacteria</taxon>
        <taxon>Bacillati</taxon>
        <taxon>Bacillota</taxon>
        <taxon>Clostridia</taxon>
        <taxon>Eubacteriales</taxon>
        <taxon>Desulfocucumaceae</taxon>
        <taxon>Desulfocucumis</taxon>
    </lineage>
</organism>
<protein>
    <submittedName>
        <fullName evidence="1">Uncharacterized protein</fullName>
    </submittedName>
</protein>
<reference evidence="2" key="1">
    <citation type="submission" date="2018-02" db="EMBL/GenBank/DDBJ databases">
        <title>Genome sequence of Desulfocucumis palustris strain NAW-5.</title>
        <authorList>
            <person name="Watanabe M."/>
            <person name="Kojima H."/>
            <person name="Fukui M."/>
        </authorList>
    </citation>
    <scope>NUCLEOTIDE SEQUENCE [LARGE SCALE GENOMIC DNA]</scope>
    <source>
        <strain evidence="2">NAW-5</strain>
    </source>
</reference>
<evidence type="ECO:0000313" key="2">
    <source>
        <dbReference type="Proteomes" id="UP000239549"/>
    </source>
</evidence>
<sequence length="49" mass="5390">MLYHNVSTGPNLIRPGILCCRGITGQAGQRTREVFLRSFSGFGHGKNNK</sequence>
<gene>
    <name evidence="1" type="ORF">DCCM_0646</name>
</gene>
<dbReference type="AlphaFoldDB" id="A0A2L2X8V2"/>
<keyword evidence="2" id="KW-1185">Reference proteome</keyword>
<dbReference type="EMBL" id="BFAV01000030">
    <property type="protein sequence ID" value="GBF32450.1"/>
    <property type="molecule type" value="Genomic_DNA"/>
</dbReference>
<comment type="caution">
    <text evidence="1">The sequence shown here is derived from an EMBL/GenBank/DDBJ whole genome shotgun (WGS) entry which is preliminary data.</text>
</comment>
<name>A0A2L2X8V2_9FIRM</name>
<evidence type="ECO:0000313" key="1">
    <source>
        <dbReference type="EMBL" id="GBF32450.1"/>
    </source>
</evidence>
<accession>A0A2L2X8V2</accession>